<sequence length="41" mass="4707">MCSDPSDDLAAEFDRLVLELGREQASRIWLERFSGYDEGQT</sequence>
<organism evidence="1">
    <name type="scientific">marine metagenome</name>
    <dbReference type="NCBI Taxonomy" id="408172"/>
    <lineage>
        <taxon>unclassified sequences</taxon>
        <taxon>metagenomes</taxon>
        <taxon>ecological metagenomes</taxon>
    </lineage>
</organism>
<dbReference type="AlphaFoldDB" id="A0A381Z7S9"/>
<protein>
    <submittedName>
        <fullName evidence="1">Uncharacterized protein</fullName>
    </submittedName>
</protein>
<evidence type="ECO:0000313" key="1">
    <source>
        <dbReference type="EMBL" id="SVA85239.1"/>
    </source>
</evidence>
<name>A0A381Z7S9_9ZZZZ</name>
<gene>
    <name evidence="1" type="ORF">METZ01_LOCUS138093</name>
</gene>
<proteinExistence type="predicted"/>
<reference evidence="1" key="1">
    <citation type="submission" date="2018-05" db="EMBL/GenBank/DDBJ databases">
        <authorList>
            <person name="Lanie J.A."/>
            <person name="Ng W.-L."/>
            <person name="Kazmierczak K.M."/>
            <person name="Andrzejewski T.M."/>
            <person name="Davidsen T.M."/>
            <person name="Wayne K.J."/>
            <person name="Tettelin H."/>
            <person name="Glass J.I."/>
            <person name="Rusch D."/>
            <person name="Podicherti R."/>
            <person name="Tsui H.-C.T."/>
            <person name="Winkler M.E."/>
        </authorList>
    </citation>
    <scope>NUCLEOTIDE SEQUENCE</scope>
</reference>
<dbReference type="EMBL" id="UINC01020260">
    <property type="protein sequence ID" value="SVA85239.1"/>
    <property type="molecule type" value="Genomic_DNA"/>
</dbReference>
<accession>A0A381Z7S9</accession>